<organism evidence="5 6">
    <name type="scientific">Hydra vulgaris</name>
    <name type="common">Hydra</name>
    <name type="synonym">Hydra attenuata</name>
    <dbReference type="NCBI Taxonomy" id="6087"/>
    <lineage>
        <taxon>Eukaryota</taxon>
        <taxon>Metazoa</taxon>
        <taxon>Cnidaria</taxon>
        <taxon>Hydrozoa</taxon>
        <taxon>Hydroidolina</taxon>
        <taxon>Anthoathecata</taxon>
        <taxon>Aplanulata</taxon>
        <taxon>Hydridae</taxon>
        <taxon>Hydra</taxon>
    </lineage>
</organism>
<feature type="coiled-coil region" evidence="2">
    <location>
        <begin position="100"/>
        <end position="202"/>
    </location>
</feature>
<feature type="coiled-coil region" evidence="2">
    <location>
        <begin position="32"/>
        <end position="66"/>
    </location>
</feature>
<dbReference type="InterPro" id="IPR032777">
    <property type="entry name" value="DUF4515"/>
</dbReference>
<dbReference type="Proteomes" id="UP001652625">
    <property type="component" value="Chromosome 08"/>
</dbReference>
<dbReference type="RefSeq" id="XP_065659738.1">
    <property type="nucleotide sequence ID" value="XM_065803666.1"/>
</dbReference>
<evidence type="ECO:0000313" key="5">
    <source>
        <dbReference type="Proteomes" id="UP001652625"/>
    </source>
</evidence>
<gene>
    <name evidence="6" type="primary">LOC100210234</name>
</gene>
<dbReference type="PANTHER" id="PTHR14845">
    <property type="entry name" value="COILED-COIL DOMAIN-CONTAINING 166"/>
    <property type="match status" value="1"/>
</dbReference>
<keyword evidence="5" id="KW-1185">Reference proteome</keyword>
<dbReference type="Pfam" id="PF14988">
    <property type="entry name" value="DUF4515"/>
    <property type="match status" value="1"/>
</dbReference>
<evidence type="ECO:0000256" key="1">
    <source>
        <dbReference type="ARBA" id="ARBA00023054"/>
    </source>
</evidence>
<dbReference type="GeneID" id="100210234"/>
<dbReference type="PANTHER" id="PTHR14845:SF0">
    <property type="entry name" value="DUF4515 DOMAIN-CONTAINING PROTEIN"/>
    <property type="match status" value="1"/>
</dbReference>
<evidence type="ECO:0000256" key="2">
    <source>
        <dbReference type="SAM" id="Coils"/>
    </source>
</evidence>
<reference evidence="6" key="1">
    <citation type="submission" date="2025-08" db="UniProtKB">
        <authorList>
            <consortium name="RefSeq"/>
        </authorList>
    </citation>
    <scope>IDENTIFICATION</scope>
</reference>
<keyword evidence="1 2" id="KW-0175">Coiled coil</keyword>
<proteinExistence type="predicted"/>
<evidence type="ECO:0000256" key="3">
    <source>
        <dbReference type="SAM" id="MobiDB-lite"/>
    </source>
</evidence>
<feature type="domain" description="DUF4515" evidence="4">
    <location>
        <begin position="68"/>
        <end position="256"/>
    </location>
</feature>
<protein>
    <submittedName>
        <fullName evidence="6">Coiled-coil domain-containing protein 166 isoform X2</fullName>
    </submittedName>
</protein>
<feature type="region of interest" description="Disordered" evidence="3">
    <location>
        <begin position="1"/>
        <end position="22"/>
    </location>
</feature>
<accession>A0ABM4CDI6</accession>
<evidence type="ECO:0000313" key="6">
    <source>
        <dbReference type="RefSeq" id="XP_065659738.1"/>
    </source>
</evidence>
<name>A0ABM4CDI6_HYDVU</name>
<evidence type="ECO:0000259" key="4">
    <source>
        <dbReference type="Pfam" id="PF14988"/>
    </source>
</evidence>
<sequence>MKKGKKKTPKVNPAEVEKELPTENEILLQSELKKLTEDLSQMKIIVEKAHQENEFLQKEANTVKLETHEYMKYIANKKQKRQKDVITLSDWYAEQITKIKERKDEKLRVYEHTKQKLREVILRKEAELVEIKNEVEDLSEYKILQQQQNLKINTLEKRVNELRIKHNESVQNLQSKFLEENIKFEKESKDELKRLTKEAKKEVHLCLHNHSMQIKRENCALRKELIDLIEKNSYLHQQKVRLEEEKKFLTREKETNAKLESLKLARFNATEKLFDVNHRD</sequence>